<accession>A0A0P9LZC8</accession>
<reference evidence="1 2" key="1">
    <citation type="submission" date="2018-08" db="EMBL/GenBank/DDBJ databases">
        <title>Recombination of ecologically and evolutionarily significant loci maintains genetic cohesion in the Pseudomonas syringae species complex.</title>
        <authorList>
            <person name="Dillon M."/>
            <person name="Thakur S."/>
            <person name="Almeida R.N.D."/>
            <person name="Weir B.S."/>
            <person name="Guttman D.S."/>
        </authorList>
    </citation>
    <scope>NUCLEOTIDE SEQUENCE [LARGE SCALE GENOMIC DNA]</scope>
    <source>
        <strain evidence="1 2">ICMP 7496</strain>
    </source>
</reference>
<gene>
    <name evidence="1" type="ORF">ALP05_02962</name>
</gene>
<organism evidence="1 2">
    <name type="scientific">Pseudomonas caricapapayae</name>
    <dbReference type="NCBI Taxonomy" id="46678"/>
    <lineage>
        <taxon>Bacteria</taxon>
        <taxon>Pseudomonadati</taxon>
        <taxon>Pseudomonadota</taxon>
        <taxon>Gammaproteobacteria</taxon>
        <taxon>Pseudomonadales</taxon>
        <taxon>Pseudomonadaceae</taxon>
        <taxon>Pseudomonas</taxon>
    </lineage>
</organism>
<dbReference type="SUPFAM" id="SSF52540">
    <property type="entry name" value="P-loop containing nucleoside triphosphate hydrolases"/>
    <property type="match status" value="1"/>
</dbReference>
<dbReference type="InterPro" id="IPR027417">
    <property type="entry name" value="P-loop_NTPase"/>
</dbReference>
<name>A0A0P9LZC8_9PSED</name>
<evidence type="ECO:0000313" key="1">
    <source>
        <dbReference type="EMBL" id="RMV73667.1"/>
    </source>
</evidence>
<comment type="caution">
    <text evidence="1">The sequence shown here is derived from an EMBL/GenBank/DDBJ whole genome shotgun (WGS) entry which is preliminary data.</text>
</comment>
<dbReference type="AlphaFoldDB" id="A0A0P9LZC8"/>
<dbReference type="EMBL" id="RBUY01000127">
    <property type="protein sequence ID" value="RMV73667.1"/>
    <property type="molecule type" value="Genomic_DNA"/>
</dbReference>
<evidence type="ECO:0000313" key="2">
    <source>
        <dbReference type="Proteomes" id="UP000269872"/>
    </source>
</evidence>
<dbReference type="Gene3D" id="3.40.50.300">
    <property type="entry name" value="P-loop containing nucleotide triphosphate hydrolases"/>
    <property type="match status" value="1"/>
</dbReference>
<proteinExistence type="predicted"/>
<dbReference type="RefSeq" id="WP_055008689.1">
    <property type="nucleotide sequence ID" value="NZ_RBUY01000127.1"/>
</dbReference>
<protein>
    <submittedName>
        <fullName evidence="1">Dipeptide ABC transporter, ATP binding protein</fullName>
    </submittedName>
</protein>
<dbReference type="Proteomes" id="UP000269872">
    <property type="component" value="Unassembled WGS sequence"/>
</dbReference>
<sequence>MPAQAEILKLLQTLRRDTGMTTILVSHDINTVAHLCDRAVLIRQERVERHRDRVALGSLAEAAFDRSSPEFHVRSDTKSYV</sequence>